<evidence type="ECO:0000256" key="2">
    <source>
        <dbReference type="ARBA" id="ARBA00022737"/>
    </source>
</evidence>
<feature type="compositionally biased region" description="Basic and acidic residues" evidence="5">
    <location>
        <begin position="243"/>
        <end position="253"/>
    </location>
</feature>
<feature type="domain" description="HTH myb-type" evidence="7">
    <location>
        <begin position="693"/>
        <end position="722"/>
    </location>
</feature>
<evidence type="ECO:0000256" key="4">
    <source>
        <dbReference type="ARBA" id="ARBA00023242"/>
    </source>
</evidence>
<feature type="domain" description="Myb-like" evidence="6">
    <location>
        <begin position="473"/>
        <end position="518"/>
    </location>
</feature>
<evidence type="ECO:0000256" key="3">
    <source>
        <dbReference type="ARBA" id="ARBA00023125"/>
    </source>
</evidence>
<proteinExistence type="predicted"/>
<feature type="compositionally biased region" description="Low complexity" evidence="5">
    <location>
        <begin position="59"/>
        <end position="81"/>
    </location>
</feature>
<gene>
    <name evidence="8" type="primary">NDAI0A06300</name>
    <name evidence="8" type="ordered locus">NDAI_0A06300</name>
</gene>
<evidence type="ECO:0008006" key="10">
    <source>
        <dbReference type="Google" id="ProtNLM"/>
    </source>
</evidence>
<dbReference type="InterPro" id="IPR001005">
    <property type="entry name" value="SANT/Myb"/>
</dbReference>
<feature type="domain" description="HTH myb-type" evidence="7">
    <location>
        <begin position="473"/>
        <end position="522"/>
    </location>
</feature>
<keyword evidence="2" id="KW-0677">Repeat</keyword>
<dbReference type="AlphaFoldDB" id="G0W4P6"/>
<dbReference type="InterPro" id="IPR051651">
    <property type="entry name" value="DMTF1_DNA-bind_reg"/>
</dbReference>
<feature type="compositionally biased region" description="Polar residues" evidence="5">
    <location>
        <begin position="10"/>
        <end position="24"/>
    </location>
</feature>
<sequence length="807" mass="93639">MINKEKERISSSPARSPNENQNSESVEEAVLKYVGLQQQLLQYEQDKHQREPEDEQDQEQTNTNDNTRATTLSTTTNAAAASDDDDGKLHASENQNDRIESLASLPDHGNESWQNDTDVTMAAVANAFEKNRKRFHALQDSDYTTTHDENTTTSVQKKATTTRKKIKLEKQTTKNHEIQQQNDMNIVANTATSTVMVDPALATLDHNHDEERRRNYELVNKAILDTDTISQNADFQQYLNTEKISKQDDENHSNNHRRRRQIDLGVNFELPDVLDSKGSNHEQTSSADKDDKKTFQNEAEEEPDQTDKRSSSATRAHMTDRMVEEHNIERLTSTLPDIPSPSQFQLEIALQQQQQQRQHPHQQHIHRPYHSIEDEQTLKLLDEAVKKASSLIDVTTRSSKTKSFNKLEDVALETFVAAYEQIEGITRNQVCQRIWSNDRPRDNFWNNIYKVLPYRSNSSIYKHMRRKYHIFNQRGKWTEEEERQLAELCKDKEGQWSEIGKILNRMPEDCRDRWRNYVKCGSKRASNKWSEEEESLLKKIITDMLLEAELKRTQELNSNENENENENEQTSQQQLSGIDHKEAADEREQDEHEARNDIVDNAQVDTELQQQDQDEHQQEPNYQNGEEAGIYNVGNQDNNGATDILKNKMNNDELSALDLLETPAETNSATLPQSNKIKEIKKFPGLNFKDVINWTVISERMGGTRSRIQCRYKWNKLVRRDAINNLQHITNEEKRWLFGKILDLGFTEESQINWDELSNLKPGIKWSGLELKLCYERSKKYVRDGKTKNVGDLCKELIVSRELSDSI</sequence>
<dbReference type="eggNOG" id="KOG0051">
    <property type="taxonomic scope" value="Eukaryota"/>
</dbReference>
<dbReference type="InterPro" id="IPR009057">
    <property type="entry name" value="Homeodomain-like_sf"/>
</dbReference>
<dbReference type="EMBL" id="HE580267">
    <property type="protein sequence ID" value="CCD22784.1"/>
    <property type="molecule type" value="Genomic_DNA"/>
</dbReference>
<dbReference type="GO" id="GO:0000978">
    <property type="term" value="F:RNA polymerase II cis-regulatory region sequence-specific DNA binding"/>
    <property type="evidence" value="ECO:0007669"/>
    <property type="project" value="EnsemblFungi"/>
</dbReference>
<feature type="region of interest" description="Disordered" evidence="5">
    <location>
        <begin position="243"/>
        <end position="322"/>
    </location>
</feature>
<dbReference type="KEGG" id="ndi:NDAI_0A06300"/>
<evidence type="ECO:0000313" key="8">
    <source>
        <dbReference type="EMBL" id="CCD22784.1"/>
    </source>
</evidence>
<dbReference type="GeneID" id="11494515"/>
<keyword evidence="4" id="KW-0539">Nucleus</keyword>
<accession>G0W4P6</accession>
<protein>
    <recommendedName>
        <fullName evidence="10">DNA-binding protein REB1</fullName>
    </recommendedName>
</protein>
<dbReference type="GO" id="GO:0005654">
    <property type="term" value="C:nucleoplasm"/>
    <property type="evidence" value="ECO:0007669"/>
    <property type="project" value="EnsemblFungi"/>
</dbReference>
<keyword evidence="3" id="KW-0238">DNA-binding</keyword>
<comment type="subcellular location">
    <subcellularLocation>
        <location evidence="1">Nucleus</location>
    </subcellularLocation>
</comment>
<dbReference type="SMART" id="SM00717">
    <property type="entry name" value="SANT"/>
    <property type="match status" value="4"/>
</dbReference>
<dbReference type="GO" id="GO:0006369">
    <property type="term" value="P:termination of RNA polymerase II transcription"/>
    <property type="evidence" value="ECO:0007669"/>
    <property type="project" value="EnsemblFungi"/>
</dbReference>
<dbReference type="OrthoDB" id="39591at2759"/>
<evidence type="ECO:0000256" key="1">
    <source>
        <dbReference type="ARBA" id="ARBA00004123"/>
    </source>
</evidence>
<feature type="region of interest" description="Disordered" evidence="5">
    <location>
        <begin position="1"/>
        <end position="92"/>
    </location>
</feature>
<feature type="region of interest" description="Disordered" evidence="5">
    <location>
        <begin position="557"/>
        <end position="593"/>
    </location>
</feature>
<keyword evidence="9" id="KW-1185">Reference proteome</keyword>
<dbReference type="GO" id="GO:0000785">
    <property type="term" value="C:chromatin"/>
    <property type="evidence" value="ECO:0007669"/>
    <property type="project" value="UniProtKB-ARBA"/>
</dbReference>
<dbReference type="RefSeq" id="XP_003668027.1">
    <property type="nucleotide sequence ID" value="XM_003667979.1"/>
</dbReference>
<dbReference type="Pfam" id="PF13921">
    <property type="entry name" value="Myb_DNA-bind_6"/>
    <property type="match status" value="1"/>
</dbReference>
<dbReference type="PROSITE" id="PS51294">
    <property type="entry name" value="HTH_MYB"/>
    <property type="match status" value="2"/>
</dbReference>
<dbReference type="InterPro" id="IPR017930">
    <property type="entry name" value="Myb_dom"/>
</dbReference>
<dbReference type="GO" id="GO:0001228">
    <property type="term" value="F:DNA-binding transcription activator activity, RNA polymerase II-specific"/>
    <property type="evidence" value="ECO:0007669"/>
    <property type="project" value="EnsemblFungi"/>
</dbReference>
<dbReference type="FunFam" id="1.10.10.60:FF:000387">
    <property type="entry name" value="Replication termination factor 1"/>
    <property type="match status" value="1"/>
</dbReference>
<dbReference type="PANTHER" id="PTHR46380:SF2">
    <property type="entry name" value="CYCLIN-D-BINDING MYB-LIKE TRANSCRIPTION FACTOR 1"/>
    <property type="match status" value="1"/>
</dbReference>
<dbReference type="SUPFAM" id="SSF46689">
    <property type="entry name" value="Homeodomain-like"/>
    <property type="match status" value="2"/>
</dbReference>
<dbReference type="PANTHER" id="PTHR46380">
    <property type="entry name" value="CYCLIN-D-BINDING MYB-LIKE TRANSCRIPTION FACTOR 1"/>
    <property type="match status" value="1"/>
</dbReference>
<dbReference type="PROSITE" id="PS50090">
    <property type="entry name" value="MYB_LIKE"/>
    <property type="match status" value="2"/>
</dbReference>
<reference evidence="8 9" key="1">
    <citation type="journal article" date="2011" name="Proc. Natl. Acad. Sci. U.S.A.">
        <title>Evolutionary erosion of yeast sex chromosomes by mating-type switching accidents.</title>
        <authorList>
            <person name="Gordon J.L."/>
            <person name="Armisen D."/>
            <person name="Proux-Wera E."/>
            <person name="Oheigeartaigh S.S."/>
            <person name="Byrne K.P."/>
            <person name="Wolfe K.H."/>
        </authorList>
    </citation>
    <scope>NUCLEOTIDE SEQUENCE [LARGE SCALE GENOMIC DNA]</scope>
    <source>
        <strain evidence="9">ATCC 10597 / BCRC 20456 / CBS 421 / NBRC 0211 / NRRL Y-12639</strain>
    </source>
</reference>
<dbReference type="CDD" id="cd00167">
    <property type="entry name" value="SANT"/>
    <property type="match status" value="2"/>
</dbReference>
<feature type="compositionally biased region" description="Basic and acidic residues" evidence="5">
    <location>
        <begin position="578"/>
        <end position="593"/>
    </location>
</feature>
<dbReference type="HOGENOM" id="CLU_016706_0_0_1"/>
<dbReference type="Gene3D" id="1.10.10.60">
    <property type="entry name" value="Homeodomain-like"/>
    <property type="match status" value="2"/>
</dbReference>
<dbReference type="Proteomes" id="UP000000689">
    <property type="component" value="Chromosome 1"/>
</dbReference>
<dbReference type="GO" id="GO:0001174">
    <property type="term" value="P:transcriptional start site selection at RNA polymerase II promoter"/>
    <property type="evidence" value="ECO:0007669"/>
    <property type="project" value="EnsemblFungi"/>
</dbReference>
<organism evidence="8 9">
    <name type="scientific">Naumovozyma dairenensis (strain ATCC 10597 / BCRC 20456 / CBS 421 / NBRC 0211 / NRRL Y-12639)</name>
    <name type="common">Saccharomyces dairenensis</name>
    <dbReference type="NCBI Taxonomy" id="1071378"/>
    <lineage>
        <taxon>Eukaryota</taxon>
        <taxon>Fungi</taxon>
        <taxon>Dikarya</taxon>
        <taxon>Ascomycota</taxon>
        <taxon>Saccharomycotina</taxon>
        <taxon>Saccharomycetes</taxon>
        <taxon>Saccharomycetales</taxon>
        <taxon>Saccharomycetaceae</taxon>
        <taxon>Naumovozyma</taxon>
    </lineage>
</organism>
<evidence type="ECO:0000313" key="9">
    <source>
        <dbReference type="Proteomes" id="UP000000689"/>
    </source>
</evidence>
<feature type="domain" description="Myb-like" evidence="6">
    <location>
        <begin position="693"/>
        <end position="718"/>
    </location>
</feature>
<evidence type="ECO:0000256" key="5">
    <source>
        <dbReference type="SAM" id="MobiDB-lite"/>
    </source>
</evidence>
<dbReference type="OMA" id="VISERMG"/>
<name>G0W4P6_NAUDC</name>
<evidence type="ECO:0000259" key="7">
    <source>
        <dbReference type="PROSITE" id="PS51294"/>
    </source>
</evidence>
<evidence type="ECO:0000259" key="6">
    <source>
        <dbReference type="PROSITE" id="PS50090"/>
    </source>
</evidence>
<dbReference type="STRING" id="1071378.G0W4P6"/>